<dbReference type="GO" id="GO:0005615">
    <property type="term" value="C:extracellular space"/>
    <property type="evidence" value="ECO:0007669"/>
    <property type="project" value="InterPro"/>
</dbReference>
<keyword evidence="2" id="KW-0646">Protease inhibitor</keyword>
<keyword evidence="3" id="KW-0722">Serine protease inhibitor</keyword>
<dbReference type="AlphaFoldDB" id="A0A6J3CB02"/>
<evidence type="ECO:0000256" key="4">
    <source>
        <dbReference type="RuleBase" id="RU000411"/>
    </source>
</evidence>
<dbReference type="PANTHER" id="PTHR11461">
    <property type="entry name" value="SERINE PROTEASE INHIBITOR, SERPIN"/>
    <property type="match status" value="1"/>
</dbReference>
<keyword evidence="7" id="KW-1185">Reference proteome</keyword>
<dbReference type="FunCoup" id="A0A6J3CB02">
    <property type="interactions" value="38"/>
</dbReference>
<accession>A0A6J3CB02</accession>
<evidence type="ECO:0000259" key="6">
    <source>
        <dbReference type="SMART" id="SM00093"/>
    </source>
</evidence>
<dbReference type="InterPro" id="IPR023796">
    <property type="entry name" value="Serpin_dom"/>
</dbReference>
<evidence type="ECO:0000256" key="3">
    <source>
        <dbReference type="ARBA" id="ARBA00022900"/>
    </source>
</evidence>
<dbReference type="InterPro" id="IPR042178">
    <property type="entry name" value="Serpin_sf_1"/>
</dbReference>
<dbReference type="Proteomes" id="UP001652740">
    <property type="component" value="Unplaced"/>
</dbReference>
<dbReference type="InterPro" id="IPR036186">
    <property type="entry name" value="Serpin_sf"/>
</dbReference>
<reference evidence="8" key="1">
    <citation type="submission" date="2025-08" db="UniProtKB">
        <authorList>
            <consortium name="RefSeq"/>
        </authorList>
    </citation>
    <scope>IDENTIFICATION</scope>
    <source>
        <tissue evidence="8">Whole larvae</tissue>
    </source>
</reference>
<evidence type="ECO:0000256" key="2">
    <source>
        <dbReference type="ARBA" id="ARBA00022690"/>
    </source>
</evidence>
<dbReference type="InterPro" id="IPR002919">
    <property type="entry name" value="TIL_dom"/>
</dbReference>
<comment type="similarity">
    <text evidence="1 4">Belongs to the serpin family.</text>
</comment>
<evidence type="ECO:0000256" key="5">
    <source>
        <dbReference type="SAM" id="SignalP"/>
    </source>
</evidence>
<evidence type="ECO:0000313" key="8">
    <source>
        <dbReference type="RefSeq" id="XP_031769581.2"/>
    </source>
</evidence>
<dbReference type="Gene3D" id="3.30.497.10">
    <property type="entry name" value="Antithrombin, subunit I, domain 2"/>
    <property type="match status" value="1"/>
</dbReference>
<dbReference type="GeneID" id="113511956"/>
<dbReference type="SMART" id="SM00093">
    <property type="entry name" value="SERPIN"/>
    <property type="match status" value="1"/>
</dbReference>
<dbReference type="GO" id="GO:0004867">
    <property type="term" value="F:serine-type endopeptidase inhibitor activity"/>
    <property type="evidence" value="ECO:0007669"/>
    <property type="project" value="UniProtKB-KW"/>
</dbReference>
<feature type="domain" description="Serpin" evidence="6">
    <location>
        <begin position="319"/>
        <end position="681"/>
    </location>
</feature>
<gene>
    <name evidence="8" type="primary">LOC113511956</name>
</gene>
<dbReference type="InterPro" id="IPR036084">
    <property type="entry name" value="Ser_inhib-like_sf"/>
</dbReference>
<feature type="chain" id="PRO_5047158055" evidence="5">
    <location>
        <begin position="19"/>
        <end position="681"/>
    </location>
</feature>
<dbReference type="InParanoid" id="A0A6J3CB02"/>
<evidence type="ECO:0000313" key="7">
    <source>
        <dbReference type="Proteomes" id="UP001652740"/>
    </source>
</evidence>
<dbReference type="SUPFAM" id="SSF56574">
    <property type="entry name" value="Serpins"/>
    <property type="match status" value="1"/>
</dbReference>
<name>A0A6J3CB02_GALME</name>
<feature type="signal peptide" evidence="5">
    <location>
        <begin position="1"/>
        <end position="18"/>
    </location>
</feature>
<dbReference type="Pfam" id="PF01826">
    <property type="entry name" value="TIL"/>
    <property type="match status" value="1"/>
</dbReference>
<organism evidence="7 8">
    <name type="scientific">Galleria mellonella</name>
    <name type="common">Greater wax moth</name>
    <dbReference type="NCBI Taxonomy" id="7137"/>
    <lineage>
        <taxon>Eukaryota</taxon>
        <taxon>Metazoa</taxon>
        <taxon>Ecdysozoa</taxon>
        <taxon>Arthropoda</taxon>
        <taxon>Hexapoda</taxon>
        <taxon>Insecta</taxon>
        <taxon>Pterygota</taxon>
        <taxon>Neoptera</taxon>
        <taxon>Endopterygota</taxon>
        <taxon>Lepidoptera</taxon>
        <taxon>Glossata</taxon>
        <taxon>Ditrysia</taxon>
        <taxon>Pyraloidea</taxon>
        <taxon>Pyralidae</taxon>
        <taxon>Galleriinae</taxon>
        <taxon>Galleria</taxon>
    </lineage>
</organism>
<evidence type="ECO:0000256" key="1">
    <source>
        <dbReference type="ARBA" id="ARBA00009500"/>
    </source>
</evidence>
<dbReference type="InterPro" id="IPR042185">
    <property type="entry name" value="Serpin_sf_2"/>
</dbReference>
<dbReference type="Pfam" id="PF00079">
    <property type="entry name" value="Serpin"/>
    <property type="match status" value="1"/>
</dbReference>
<sequence length="681" mass="74451">MLFYINMLKLLYIPLTAALFFLAASDETCNDNERWVQCPQTLCIPLTCSQVESSVPCPILGPRGECPGKPACICNDGLVKNDEGDCIPKKQCTPRCSDHEIYEKCPNPCIPQKCSQVGFPIFCPAQSTGNPPSCITKPACICESGYYRNCDGVCVPSQECPSCGGDPNARPGCGNCRKTCANYNSTDPIMCIQICYENACDCLPGYVVDGNTGKCVLPEDCTPICPKDEIYTSCVIGGCNKRNCSQLSQPKICINPINPCLGGCVCRDGYLRAQNGTCVPIDQCDSGELTATAAPSTSSCDNVNDQLNDFEDGNIRFTGKFFYEVVKSKPGVSVIMSAFSVLTPLAELALYSSGPSLEELLQVFDLQNKDEIRCVFTQIKNILEAEQNNTLDLGAKVFVNQDFLLTDEFKNDTRDVFDAEAENIDVGDPDKAAAIINDWAAEQTRNRITGVISPESITSYTRLILANAIYFKGTWKTKFDPKDTENKDFSVTKDDTIQVKTMKVKDKFKYAESTDLDAKIIELPYTGDAIRFIGILPNDIEGLTNLLEKLQDPDAFNKALNSLTLETVTVLLPTMDISTTIDLTDILPKTDVTKIFNADTSNLSGIIESNEPLYVSDGTQKANIIVNEEGSEASAVNVVGVSTTSVVLNPPVELFFNVDHPVAYYILYNNIPLFCGTFVKP</sequence>
<dbReference type="CDD" id="cd19941">
    <property type="entry name" value="TIL"/>
    <property type="match status" value="4"/>
</dbReference>
<dbReference type="Gene3D" id="2.30.39.10">
    <property type="entry name" value="Alpha-1-antitrypsin, domain 1"/>
    <property type="match status" value="1"/>
</dbReference>
<dbReference type="Gene3D" id="2.10.25.10">
    <property type="entry name" value="Laminin"/>
    <property type="match status" value="4"/>
</dbReference>
<dbReference type="SUPFAM" id="SSF57567">
    <property type="entry name" value="Serine protease inhibitors"/>
    <property type="match status" value="2"/>
</dbReference>
<dbReference type="InterPro" id="IPR000215">
    <property type="entry name" value="Serpin_fam"/>
</dbReference>
<dbReference type="CDD" id="cd19579">
    <property type="entry name" value="serpin1K-like"/>
    <property type="match status" value="1"/>
</dbReference>
<dbReference type="PANTHER" id="PTHR11461:SF211">
    <property type="entry name" value="GH10112P-RELATED"/>
    <property type="match status" value="1"/>
</dbReference>
<keyword evidence="5" id="KW-0732">Signal</keyword>
<dbReference type="RefSeq" id="XP_031769581.2">
    <property type="nucleotide sequence ID" value="XM_031913721.2"/>
</dbReference>
<protein>
    <submittedName>
        <fullName evidence="8">Antichymotrypsin-2-like isoform X1</fullName>
    </submittedName>
</protein>
<proteinExistence type="inferred from homology"/>